<dbReference type="EMBL" id="CALNXI010000870">
    <property type="protein sequence ID" value="CAH3144301.1"/>
    <property type="molecule type" value="Genomic_DNA"/>
</dbReference>
<comment type="caution">
    <text evidence="3">The sequence shown here is derived from an EMBL/GenBank/DDBJ whole genome shotgun (WGS) entry which is preliminary data.</text>
</comment>
<reference evidence="3 4" key="1">
    <citation type="submission" date="2022-05" db="EMBL/GenBank/DDBJ databases">
        <authorList>
            <consortium name="Genoscope - CEA"/>
            <person name="William W."/>
        </authorList>
    </citation>
    <scope>NUCLEOTIDE SEQUENCE [LARGE SCALE GENOMIC DNA]</scope>
</reference>
<feature type="chain" id="PRO_5047201877" description="MD-2-related lipid-recognition domain-containing protein" evidence="1">
    <location>
        <begin position="27"/>
        <end position="162"/>
    </location>
</feature>
<keyword evidence="4" id="KW-1185">Reference proteome</keyword>
<dbReference type="SUPFAM" id="SSF81296">
    <property type="entry name" value="E set domains"/>
    <property type="match status" value="1"/>
</dbReference>
<evidence type="ECO:0000256" key="1">
    <source>
        <dbReference type="SAM" id="SignalP"/>
    </source>
</evidence>
<evidence type="ECO:0000259" key="2">
    <source>
        <dbReference type="SMART" id="SM00737"/>
    </source>
</evidence>
<evidence type="ECO:0000313" key="3">
    <source>
        <dbReference type="EMBL" id="CAH3144301.1"/>
    </source>
</evidence>
<dbReference type="InterPro" id="IPR003172">
    <property type="entry name" value="ML_dom"/>
</dbReference>
<feature type="signal peptide" evidence="1">
    <location>
        <begin position="1"/>
        <end position="26"/>
    </location>
</feature>
<name>A0ABN8PK31_9CNID</name>
<evidence type="ECO:0000313" key="4">
    <source>
        <dbReference type="Proteomes" id="UP001159427"/>
    </source>
</evidence>
<protein>
    <recommendedName>
        <fullName evidence="2">MD-2-related lipid-recognition domain-containing protein</fullName>
    </recommendedName>
</protein>
<dbReference type="InterPro" id="IPR014756">
    <property type="entry name" value="Ig_E-set"/>
</dbReference>
<sequence>MIMNSNNAHLLSYLVLLFCAIMRVTAIKDSRGGLEIKDFKLCGPSNPSNTEIKLSPWPFIPSKALFNLTIAFTSAEDIFAVTSEYILLSEPDGRILARGKDDMCRKNLNLCTLAAGEKYVYKYTDIMRAFPPGFKMTARAKVKLFNEEHIAFFCFEALITIT</sequence>
<proteinExistence type="predicted"/>
<feature type="domain" description="MD-2-related lipid-recognition" evidence="2">
    <location>
        <begin position="39"/>
        <end position="159"/>
    </location>
</feature>
<dbReference type="SMART" id="SM00737">
    <property type="entry name" value="ML"/>
    <property type="match status" value="1"/>
</dbReference>
<dbReference type="Gene3D" id="2.60.40.770">
    <property type="match status" value="1"/>
</dbReference>
<accession>A0ABN8PK31</accession>
<organism evidence="3 4">
    <name type="scientific">Porites evermanni</name>
    <dbReference type="NCBI Taxonomy" id="104178"/>
    <lineage>
        <taxon>Eukaryota</taxon>
        <taxon>Metazoa</taxon>
        <taxon>Cnidaria</taxon>
        <taxon>Anthozoa</taxon>
        <taxon>Hexacorallia</taxon>
        <taxon>Scleractinia</taxon>
        <taxon>Fungiina</taxon>
        <taxon>Poritidae</taxon>
        <taxon>Porites</taxon>
    </lineage>
</organism>
<dbReference type="Proteomes" id="UP001159427">
    <property type="component" value="Unassembled WGS sequence"/>
</dbReference>
<keyword evidence="1" id="KW-0732">Signal</keyword>
<dbReference type="Pfam" id="PF02221">
    <property type="entry name" value="E1_DerP2_DerF2"/>
    <property type="match status" value="1"/>
</dbReference>
<gene>
    <name evidence="3" type="ORF">PEVE_00043152</name>
</gene>